<dbReference type="Proteomes" id="UP000774935">
    <property type="component" value="Unassembled WGS sequence"/>
</dbReference>
<dbReference type="RefSeq" id="WP_199109818.1">
    <property type="nucleotide sequence ID" value="NZ_JAHWXQ010000002.1"/>
</dbReference>
<proteinExistence type="predicted"/>
<comment type="caution">
    <text evidence="1">The sequence shown here is derived from an EMBL/GenBank/DDBJ whole genome shotgun (WGS) entry which is preliminary data.</text>
</comment>
<name>A0ABS6XBE1_9BACT</name>
<organism evidence="1 2">
    <name type="scientific">Pontibacter populi</name>
    <dbReference type="NCBI Taxonomy" id="890055"/>
    <lineage>
        <taxon>Bacteria</taxon>
        <taxon>Pseudomonadati</taxon>
        <taxon>Bacteroidota</taxon>
        <taxon>Cytophagia</taxon>
        <taxon>Cytophagales</taxon>
        <taxon>Hymenobacteraceae</taxon>
        <taxon>Pontibacter</taxon>
    </lineage>
</organism>
<reference evidence="1 2" key="1">
    <citation type="submission" date="2021-07" db="EMBL/GenBank/DDBJ databases">
        <authorList>
            <person name="Kim M.K."/>
        </authorList>
    </citation>
    <scope>NUCLEOTIDE SEQUENCE [LARGE SCALE GENOMIC DNA]</scope>
    <source>
        <strain evidence="1 2">HLY7-15</strain>
    </source>
</reference>
<protein>
    <recommendedName>
        <fullName evidence="3">Tetratricopeptide repeat protein</fullName>
    </recommendedName>
</protein>
<dbReference type="EMBL" id="JAHWXQ010000002">
    <property type="protein sequence ID" value="MBW3365318.1"/>
    <property type="molecule type" value="Genomic_DNA"/>
</dbReference>
<sequence>MEELSKLIDIIENKGKFVETAILDYSDNSNLETRLYNLVKSSETKNEIVLANELYGSENKSSAYKMLKSRVKRKLYNQLFFLDIDANKFVNKRAGIELRCKKLLYFAFILKQLEETALAEKTLNKVIATAQEANLVHYEIEGLEQLRVLIAEGKFNRKNLDECAKRLEALYTIKDFINKSNAMYYDVRFDIKLGVDTSHKFKLKLSGYIKDLESYWLASQASSVFYRYHQLKLMYYELEGDTERYIQYLKDTLDLYHAGKLHHSFFSVNHNMFLLVYNYLKGKHYTKGLAIAEQLKQQLQAGTNNWFAHLENYFLLGVHSGNYLKAQQILEEALANKYLTSLNPFAQERWMLYYKFFNYITGFKLPIYTNKKLKHVTLDKKGFNVWSQILDFIYVIEKDQPELIEREIDRLRKFSAKYLTSEGDNRTKLFLKLLQVIGREYQNIKVCKRKGNYILNKLKLTPAAGYAYAELEIIPYEQLWEIILQKLENKE</sequence>
<accession>A0ABS6XBE1</accession>
<evidence type="ECO:0000313" key="2">
    <source>
        <dbReference type="Proteomes" id="UP000774935"/>
    </source>
</evidence>
<evidence type="ECO:0008006" key="3">
    <source>
        <dbReference type="Google" id="ProtNLM"/>
    </source>
</evidence>
<evidence type="ECO:0000313" key="1">
    <source>
        <dbReference type="EMBL" id="MBW3365318.1"/>
    </source>
</evidence>
<keyword evidence="2" id="KW-1185">Reference proteome</keyword>
<gene>
    <name evidence="1" type="ORF">KYK27_09700</name>
</gene>